<keyword evidence="2" id="KW-0237">DNA synthesis</keyword>
<dbReference type="GO" id="GO:0003677">
    <property type="term" value="F:DNA binding"/>
    <property type="evidence" value="ECO:0007669"/>
    <property type="project" value="InterPro"/>
</dbReference>
<dbReference type="InterPro" id="IPR050243">
    <property type="entry name" value="PHP_phosphatase"/>
</dbReference>
<dbReference type="InterPro" id="IPR003583">
    <property type="entry name" value="Hlx-hairpin-Hlx_DNA-bd_motif"/>
</dbReference>
<dbReference type="InterPro" id="IPR047967">
    <property type="entry name" value="PolX_PHP"/>
</dbReference>
<evidence type="ECO:0000259" key="5">
    <source>
        <dbReference type="SMART" id="SM00481"/>
    </source>
</evidence>
<dbReference type="PANTHER" id="PTHR36928:SF1">
    <property type="entry name" value="PHOSPHATASE YCDX-RELATED"/>
    <property type="match status" value="1"/>
</dbReference>
<feature type="domain" description="Polymerase/histidinol phosphatase N-terminal" evidence="5">
    <location>
        <begin position="319"/>
        <end position="397"/>
    </location>
</feature>
<dbReference type="InterPro" id="IPR027421">
    <property type="entry name" value="DNA_pol_lamdba_lyase_dom_sf"/>
</dbReference>
<name>A0AAU8HSF0_9FIRM</name>
<dbReference type="Pfam" id="PF14520">
    <property type="entry name" value="HHH_5"/>
    <property type="match status" value="1"/>
</dbReference>
<dbReference type="Gene3D" id="3.20.20.140">
    <property type="entry name" value="Metal-dependent hydrolases"/>
    <property type="match status" value="1"/>
</dbReference>
<dbReference type="InterPro" id="IPR004013">
    <property type="entry name" value="PHP_dom"/>
</dbReference>
<dbReference type="GO" id="GO:0006281">
    <property type="term" value="P:DNA repair"/>
    <property type="evidence" value="ECO:0007669"/>
    <property type="project" value="InterPro"/>
</dbReference>
<dbReference type="SUPFAM" id="SSF89550">
    <property type="entry name" value="PHP domain-like"/>
    <property type="match status" value="1"/>
</dbReference>
<dbReference type="SMART" id="SM00483">
    <property type="entry name" value="POLXc"/>
    <property type="match status" value="1"/>
</dbReference>
<dbReference type="FunFam" id="3.20.20.140:FF:000047">
    <property type="entry name" value="PHP domain-containing protein"/>
    <property type="match status" value="1"/>
</dbReference>
<dbReference type="CDD" id="cd07436">
    <property type="entry name" value="PHP_PolX"/>
    <property type="match status" value="1"/>
</dbReference>
<feature type="domain" description="Helix-hairpin-helix DNA-binding motif class 1" evidence="4">
    <location>
        <begin position="90"/>
        <end position="109"/>
    </location>
</feature>
<feature type="domain" description="Helix-hairpin-helix DNA-binding motif class 1" evidence="4">
    <location>
        <begin position="50"/>
        <end position="69"/>
    </location>
</feature>
<dbReference type="InterPro" id="IPR016195">
    <property type="entry name" value="Pol/histidinol_Pase-like"/>
</dbReference>
<dbReference type="GO" id="GO:0005829">
    <property type="term" value="C:cytosol"/>
    <property type="evidence" value="ECO:0007669"/>
    <property type="project" value="TreeGrafter"/>
</dbReference>
<dbReference type="SMART" id="SM00481">
    <property type="entry name" value="POLIIIAc"/>
    <property type="match status" value="1"/>
</dbReference>
<evidence type="ECO:0000313" key="7">
    <source>
        <dbReference type="EMBL" id="XCI28071.1"/>
    </source>
</evidence>
<dbReference type="PIRSF" id="PIRSF005047">
    <property type="entry name" value="UCP005047_YshC"/>
    <property type="match status" value="1"/>
</dbReference>
<evidence type="ECO:0000256" key="2">
    <source>
        <dbReference type="ARBA" id="ARBA00022634"/>
    </source>
</evidence>
<dbReference type="InterPro" id="IPR003141">
    <property type="entry name" value="Pol/His_phosphatase_N"/>
</dbReference>
<dbReference type="PANTHER" id="PTHR36928">
    <property type="entry name" value="PHOSPHATASE YCDX-RELATED"/>
    <property type="match status" value="1"/>
</dbReference>
<dbReference type="Pfam" id="PF02811">
    <property type="entry name" value="PHP"/>
    <property type="match status" value="1"/>
</dbReference>
<feature type="domain" description="Helix-hairpin-helix DNA-binding motif class 1" evidence="4">
    <location>
        <begin position="125"/>
        <end position="144"/>
    </location>
</feature>
<reference evidence="7" key="2">
    <citation type="submission" date="2024-06" db="EMBL/GenBank/DDBJ databases">
        <authorList>
            <person name="Petrova K.O."/>
            <person name="Toshchakov S.V."/>
            <person name="Boltjanskaja Y.V."/>
            <person name="Kevbrin V.V."/>
        </authorList>
    </citation>
    <scope>NUCLEOTIDE SEQUENCE</scope>
    <source>
        <strain evidence="7">Z-710</strain>
    </source>
</reference>
<dbReference type="Gene3D" id="1.10.150.20">
    <property type="entry name" value="5' to 3' exonuclease, C-terminal subdomain"/>
    <property type="match status" value="1"/>
</dbReference>
<dbReference type="InterPro" id="IPR002054">
    <property type="entry name" value="DNA-dir_DNA_pol_X"/>
</dbReference>
<comment type="cofactor">
    <cofactor evidence="1">
        <name>Mg(2+)</name>
        <dbReference type="ChEBI" id="CHEBI:18420"/>
    </cofactor>
</comment>
<gene>
    <name evidence="7" type="ORF">PRVXH_002009</name>
</gene>
<dbReference type="Gene3D" id="3.30.210.10">
    <property type="entry name" value="DNA polymerase, thumb domain"/>
    <property type="match status" value="1"/>
</dbReference>
<keyword evidence="3" id="KW-0235">DNA replication</keyword>
<dbReference type="AlphaFoldDB" id="A0AAU8HSF0"/>
<dbReference type="InterPro" id="IPR010996">
    <property type="entry name" value="HHH_MUS81"/>
</dbReference>
<reference evidence="7" key="1">
    <citation type="journal article" date="2018" name="Antonie Van Leeuwenhoek">
        <title>Proteinivorax hydrogeniformans sp. nov., an anaerobic, haloalkaliphilic bacterium fermenting proteinaceous compounds with high hydrogen production.</title>
        <authorList>
            <person name="Boltyanskaya Y."/>
            <person name="Detkova E."/>
            <person name="Pimenov N."/>
            <person name="Kevbrin V."/>
        </authorList>
    </citation>
    <scope>NUCLEOTIDE SEQUENCE</scope>
    <source>
        <strain evidence="7">Z-710</strain>
    </source>
</reference>
<dbReference type="GO" id="GO:0042578">
    <property type="term" value="F:phosphoric ester hydrolase activity"/>
    <property type="evidence" value="ECO:0007669"/>
    <property type="project" value="TreeGrafter"/>
</dbReference>
<dbReference type="EMBL" id="CP159485">
    <property type="protein sequence ID" value="XCI28071.1"/>
    <property type="molecule type" value="Genomic_DNA"/>
</dbReference>
<dbReference type="Pfam" id="PF14716">
    <property type="entry name" value="HHH_8"/>
    <property type="match status" value="1"/>
</dbReference>
<evidence type="ECO:0000259" key="6">
    <source>
        <dbReference type="SMART" id="SM00483"/>
    </source>
</evidence>
<accession>A0AAU8HSF0</accession>
<dbReference type="InterPro" id="IPR043519">
    <property type="entry name" value="NT_sf"/>
</dbReference>
<sequence>MDNLELSLILKEIGNYLQLKGENPYKGKSYIKAARTIERAEPVLELMESSSLTKLPGVGEKLAKEISSTVKLGYSTKLKRLKEEVPDGLAELTYISGLTPSLAHKLHKKLDVSSIKDLQIALEKREVTKIDGIGPQTAQKIKRNLLEYLAYGRQHLLVSGKVMCDKVKNMLESSLTKGDQICIVGDLRRQSKLITRVEILIVTSKNSIAHKIEQTFSKVEFKKGKFEISDFKIPLIIYHCNPSLKGYNLIKYTGAQSHLKRLEVAGFSKEMCKDKDEKEIYSQLKIQFVPPQLREGKGEIALAKNFGVPMLARKSDVKGDLHIHTNYSDGLSSLEEMVKKAEQLNYSYLAITDHSKSLKIAGGLDKERFYRQFEAIDALQKKSDVLLLKGVEVDILKDGSLDFDDEFLKNFDVIVASVHSNFKMGKKEMTKRMINAINNPAVHIIGHPSGRLLLKREPYEIDIPAVIKEAHKQKKAIEINSSPYRLDLDEKWVRVVKSMGGYISVNTDSHSADELSNIDLGISVAKRGWLSKEDIINCWEREKLLDYLRR</sequence>
<feature type="domain" description="DNA-directed DNA polymerase X" evidence="6">
    <location>
        <begin position="1"/>
        <end position="295"/>
    </location>
</feature>
<dbReference type="SMART" id="SM00278">
    <property type="entry name" value="HhH1"/>
    <property type="match status" value="3"/>
</dbReference>
<dbReference type="GO" id="GO:0003887">
    <property type="term" value="F:DNA-directed DNA polymerase activity"/>
    <property type="evidence" value="ECO:0007669"/>
    <property type="project" value="InterPro"/>
</dbReference>
<protein>
    <submittedName>
        <fullName evidence="7">PHP domain-containing protein</fullName>
    </submittedName>
</protein>
<evidence type="ECO:0000259" key="4">
    <source>
        <dbReference type="SMART" id="SM00278"/>
    </source>
</evidence>
<organism evidence="7">
    <name type="scientific">Proteinivorax hydrogeniformans</name>
    <dbReference type="NCBI Taxonomy" id="1826727"/>
    <lineage>
        <taxon>Bacteria</taxon>
        <taxon>Bacillati</taxon>
        <taxon>Bacillota</taxon>
        <taxon>Clostridia</taxon>
        <taxon>Eubacteriales</taxon>
        <taxon>Proteinivoracaceae</taxon>
        <taxon>Proteinivorax</taxon>
    </lineage>
</organism>
<dbReference type="Gene3D" id="1.10.150.110">
    <property type="entry name" value="DNA polymerase beta, N-terminal domain-like"/>
    <property type="match status" value="1"/>
</dbReference>
<evidence type="ECO:0000256" key="3">
    <source>
        <dbReference type="ARBA" id="ARBA00022705"/>
    </source>
</evidence>
<dbReference type="SUPFAM" id="SSF81301">
    <property type="entry name" value="Nucleotidyltransferase"/>
    <property type="match status" value="1"/>
</dbReference>
<dbReference type="SUPFAM" id="SSF47802">
    <property type="entry name" value="DNA polymerase beta, N-terminal domain-like"/>
    <property type="match status" value="1"/>
</dbReference>
<evidence type="ECO:0000256" key="1">
    <source>
        <dbReference type="ARBA" id="ARBA00001946"/>
    </source>
</evidence>
<dbReference type="RefSeq" id="WP_353892648.1">
    <property type="nucleotide sequence ID" value="NZ_CP159485.1"/>
</dbReference>
<dbReference type="InterPro" id="IPR022311">
    <property type="entry name" value="PolX-like"/>
</dbReference>
<dbReference type="GO" id="GO:0008270">
    <property type="term" value="F:zinc ion binding"/>
    <property type="evidence" value="ECO:0007669"/>
    <property type="project" value="TreeGrafter"/>
</dbReference>
<dbReference type="InterPro" id="IPR037160">
    <property type="entry name" value="DNA_Pol_thumb_sf"/>
</dbReference>
<proteinExistence type="predicted"/>